<evidence type="ECO:0000256" key="1">
    <source>
        <dbReference type="ARBA" id="ARBA00004651"/>
    </source>
</evidence>
<keyword evidence="7" id="KW-0325">Glycoprotein</keyword>
<evidence type="ECO:0000256" key="8">
    <source>
        <dbReference type="SAM" id="Phobius"/>
    </source>
</evidence>
<evidence type="ECO:0000313" key="10">
    <source>
        <dbReference type="EMBL" id="SSX18875.1"/>
    </source>
</evidence>
<keyword evidence="3 8" id="KW-0812">Transmembrane</keyword>
<keyword evidence="5 8" id="KW-0472">Membrane</keyword>
<feature type="transmembrane region" description="Helical" evidence="8">
    <location>
        <begin position="589"/>
        <end position="612"/>
    </location>
</feature>
<feature type="transmembrane region" description="Helical" evidence="8">
    <location>
        <begin position="399"/>
        <end position="418"/>
    </location>
</feature>
<dbReference type="PANTHER" id="PTHR42643">
    <property type="entry name" value="IONOTROPIC RECEPTOR 20A-RELATED"/>
    <property type="match status" value="1"/>
</dbReference>
<accession>A0A336LMD1</accession>
<evidence type="ECO:0000256" key="6">
    <source>
        <dbReference type="ARBA" id="ARBA00023170"/>
    </source>
</evidence>
<evidence type="ECO:0000256" key="3">
    <source>
        <dbReference type="ARBA" id="ARBA00022692"/>
    </source>
</evidence>
<organism evidence="10">
    <name type="scientific">Culicoides sonorensis</name>
    <name type="common">Biting midge</name>
    <dbReference type="NCBI Taxonomy" id="179676"/>
    <lineage>
        <taxon>Eukaryota</taxon>
        <taxon>Metazoa</taxon>
        <taxon>Ecdysozoa</taxon>
        <taxon>Arthropoda</taxon>
        <taxon>Hexapoda</taxon>
        <taxon>Insecta</taxon>
        <taxon>Pterygota</taxon>
        <taxon>Neoptera</taxon>
        <taxon>Endopterygota</taxon>
        <taxon>Diptera</taxon>
        <taxon>Nematocera</taxon>
        <taxon>Chironomoidea</taxon>
        <taxon>Ceratopogonidae</taxon>
        <taxon>Ceratopogoninae</taxon>
        <taxon>Culicoides</taxon>
        <taxon>Monoculicoides</taxon>
    </lineage>
</organism>
<feature type="transmembrane region" description="Helical" evidence="8">
    <location>
        <begin position="370"/>
        <end position="387"/>
    </location>
</feature>
<evidence type="ECO:0000256" key="2">
    <source>
        <dbReference type="ARBA" id="ARBA00022475"/>
    </source>
</evidence>
<gene>
    <name evidence="10" type="primary">CSON011075</name>
</gene>
<dbReference type="Gene3D" id="3.40.190.10">
    <property type="entry name" value="Periplasmic binding protein-like II"/>
    <property type="match status" value="1"/>
</dbReference>
<evidence type="ECO:0000256" key="5">
    <source>
        <dbReference type="ARBA" id="ARBA00023136"/>
    </source>
</evidence>
<dbReference type="GO" id="GO:0005886">
    <property type="term" value="C:plasma membrane"/>
    <property type="evidence" value="ECO:0007669"/>
    <property type="project" value="UniProtKB-SubCell"/>
</dbReference>
<dbReference type="SUPFAM" id="SSF53850">
    <property type="entry name" value="Periplasmic binding protein-like II"/>
    <property type="match status" value="1"/>
</dbReference>
<name>A0A336LMD1_CULSO</name>
<evidence type="ECO:0000256" key="7">
    <source>
        <dbReference type="ARBA" id="ARBA00023180"/>
    </source>
</evidence>
<evidence type="ECO:0000313" key="9">
    <source>
        <dbReference type="EMBL" id="SSW98489.1"/>
    </source>
</evidence>
<proteinExistence type="predicted"/>
<comment type="subcellular location">
    <subcellularLocation>
        <location evidence="1">Cell membrane</location>
        <topology evidence="1">Multi-pass membrane protein</topology>
    </subcellularLocation>
</comment>
<keyword evidence="4 8" id="KW-1133">Transmembrane helix</keyword>
<dbReference type="PANTHER" id="PTHR42643:SF31">
    <property type="entry name" value="IONOTROPIC RECEPTOR 68B-RELATED"/>
    <property type="match status" value="1"/>
</dbReference>
<protein>
    <submittedName>
        <fullName evidence="10">CSON011075 protein</fullName>
    </submittedName>
</protein>
<sequence length="618" mass="71610">MNIYYTSVDTLKIYDEIQVDSHELTSEIVKCAFQYLDTTLILLNPFKKRKIGLKSKTGSIQTSFFKIQLKKTTSRILVNRRSNEGILLILKDINSFVHQMSDRTFIDEVSTRNTITLIDEPCTDSVLIKINELFKHLWLNHGILHHILILTQCQFLIFFDLLSIDPDTNIWGVTSLIDLQNISSISDLFTYYYFDLNGYPIRISIFERFPTCVTSHSIADLLLPPHLSKVGKILKLNGIDPIILFNSFSHLNFTPNIETQYEYYGHRTPNGSYVGSLGKVINNETDISFNGRYVKGYETDMLIEFLKPTSFDKICFLTPKARKISRWNASLFKSRSLIALLLLIFVISCIWLSFKVIITRQKWDLTPVEPIYFIIIEFCMMLLSAVSAKMPKFSVERQFVAGILLGAWYFSGIFQAALSTSMSTVTYEKDIDTFKQLLASDLPIFSSSRSLQDFLGENQTTSIEALKARYYVQEFNTSLNYMTAHYRNVTCIERYSDARIIIKSKFTDSNGLPLIHIMKNCLRFYYISYIVRKNYPFTEDFDRIFGYFTEAGLINHWYHGMMHAMSHYKGEKEVLIVIPEPCNLNNLRFSFYLLLIGYTVSGFILILELIFARRAKKN</sequence>
<evidence type="ECO:0000256" key="4">
    <source>
        <dbReference type="ARBA" id="ARBA00022989"/>
    </source>
</evidence>
<reference evidence="10" key="2">
    <citation type="submission" date="2018-07" db="EMBL/GenBank/DDBJ databases">
        <authorList>
            <person name="Quirk P.G."/>
            <person name="Krulwich T.A."/>
        </authorList>
    </citation>
    <scope>NUCLEOTIDE SEQUENCE</scope>
</reference>
<dbReference type="EMBL" id="UFQT01000046">
    <property type="protein sequence ID" value="SSX18875.1"/>
    <property type="molecule type" value="Genomic_DNA"/>
</dbReference>
<reference evidence="9" key="1">
    <citation type="submission" date="2018-04" db="EMBL/GenBank/DDBJ databases">
        <authorList>
            <person name="Go L.Y."/>
            <person name="Mitchell J.A."/>
        </authorList>
    </citation>
    <scope>NUCLEOTIDE SEQUENCE</scope>
    <source>
        <tissue evidence="9">Whole organism</tissue>
    </source>
</reference>
<dbReference type="VEuPathDB" id="VectorBase:CSON011075"/>
<dbReference type="InterPro" id="IPR052192">
    <property type="entry name" value="Insect_Ionotropic_Sensory_Rcpt"/>
</dbReference>
<keyword evidence="2" id="KW-1003">Cell membrane</keyword>
<feature type="transmembrane region" description="Helical" evidence="8">
    <location>
        <begin position="337"/>
        <end position="358"/>
    </location>
</feature>
<dbReference type="OMA" id="FDEHTIT"/>
<dbReference type="EMBL" id="UFQS01000046">
    <property type="protein sequence ID" value="SSW98489.1"/>
    <property type="molecule type" value="Genomic_DNA"/>
</dbReference>
<keyword evidence="6" id="KW-0675">Receptor</keyword>
<dbReference type="AlphaFoldDB" id="A0A336LMD1"/>